<name>A0A6J4PUK8_9ACTN</name>
<proteinExistence type="predicted"/>
<feature type="non-terminal residue" evidence="2">
    <location>
        <position position="1"/>
    </location>
</feature>
<evidence type="ECO:0000313" key="2">
    <source>
        <dbReference type="EMBL" id="CAA9426022.1"/>
    </source>
</evidence>
<evidence type="ECO:0000256" key="1">
    <source>
        <dbReference type="SAM" id="MobiDB-lite"/>
    </source>
</evidence>
<dbReference type="EMBL" id="CADCUV010000134">
    <property type="protein sequence ID" value="CAA9426022.1"/>
    <property type="molecule type" value="Genomic_DNA"/>
</dbReference>
<feature type="non-terminal residue" evidence="2">
    <location>
        <position position="38"/>
    </location>
</feature>
<dbReference type="AlphaFoldDB" id="A0A6J4PUK8"/>
<sequence length="38" mass="4218">GPGIGERGGRDRQGTRRHGRCSGRCPVDRARFTVHSRI</sequence>
<protein>
    <submittedName>
        <fullName evidence="2">Uncharacterized protein</fullName>
    </submittedName>
</protein>
<gene>
    <name evidence="2" type="ORF">AVDCRST_MAG22-2925</name>
</gene>
<accession>A0A6J4PUK8</accession>
<organism evidence="2">
    <name type="scientific">uncultured Rubrobacteraceae bacterium</name>
    <dbReference type="NCBI Taxonomy" id="349277"/>
    <lineage>
        <taxon>Bacteria</taxon>
        <taxon>Bacillati</taxon>
        <taxon>Actinomycetota</taxon>
        <taxon>Rubrobacteria</taxon>
        <taxon>Rubrobacterales</taxon>
        <taxon>Rubrobacteraceae</taxon>
        <taxon>environmental samples</taxon>
    </lineage>
</organism>
<feature type="region of interest" description="Disordered" evidence="1">
    <location>
        <begin position="1"/>
        <end position="25"/>
    </location>
</feature>
<reference evidence="2" key="1">
    <citation type="submission" date="2020-02" db="EMBL/GenBank/DDBJ databases">
        <authorList>
            <person name="Meier V. D."/>
        </authorList>
    </citation>
    <scope>NUCLEOTIDE SEQUENCE</scope>
    <source>
        <strain evidence="2">AVDCRST_MAG22</strain>
    </source>
</reference>